<dbReference type="AlphaFoldDB" id="A0A1H5U958"/>
<organism evidence="1 2">
    <name type="scientific">Algoriphagus boritolerans DSM 17298 = JCM 18970</name>
    <dbReference type="NCBI Taxonomy" id="1120964"/>
    <lineage>
        <taxon>Bacteria</taxon>
        <taxon>Pseudomonadati</taxon>
        <taxon>Bacteroidota</taxon>
        <taxon>Cytophagia</taxon>
        <taxon>Cytophagales</taxon>
        <taxon>Cyclobacteriaceae</taxon>
        <taxon>Algoriphagus</taxon>
    </lineage>
</organism>
<name>A0A1H5U958_9BACT</name>
<sequence>MSAQKKYKMYENPIMEFLSIECVILTLSKALNFKIEQYERTRISIQEKSIKTVFIR</sequence>
<accession>A0A1H5U958</accession>
<reference evidence="2" key="1">
    <citation type="submission" date="2016-10" db="EMBL/GenBank/DDBJ databases">
        <authorList>
            <person name="Varghese N."/>
            <person name="Submissions S."/>
        </authorList>
    </citation>
    <scope>NUCLEOTIDE SEQUENCE [LARGE SCALE GENOMIC DNA]</scope>
    <source>
        <strain evidence="2">DSM 17298</strain>
    </source>
</reference>
<dbReference type="STRING" id="1120964.GCA_001313265_02923"/>
<evidence type="ECO:0000313" key="2">
    <source>
        <dbReference type="Proteomes" id="UP000236736"/>
    </source>
</evidence>
<keyword evidence="2" id="KW-1185">Reference proteome</keyword>
<dbReference type="EMBL" id="FNVR01000004">
    <property type="protein sequence ID" value="SEF71560.1"/>
    <property type="molecule type" value="Genomic_DNA"/>
</dbReference>
<evidence type="ECO:0000313" key="1">
    <source>
        <dbReference type="EMBL" id="SEF71560.1"/>
    </source>
</evidence>
<proteinExistence type="predicted"/>
<dbReference type="Proteomes" id="UP000236736">
    <property type="component" value="Unassembled WGS sequence"/>
</dbReference>
<protein>
    <submittedName>
        <fullName evidence="1">Uncharacterized protein</fullName>
    </submittedName>
</protein>
<gene>
    <name evidence="1" type="ORF">SAMN03080598_01126</name>
</gene>